<feature type="transmembrane region" description="Helical" evidence="8">
    <location>
        <begin position="20"/>
        <end position="51"/>
    </location>
</feature>
<dbReference type="InterPro" id="IPR011066">
    <property type="entry name" value="MscS_channel_C_sf"/>
</dbReference>
<accession>A0A172TG53</accession>
<keyword evidence="12" id="KW-1185">Reference proteome</keyword>
<evidence type="ECO:0000259" key="10">
    <source>
        <dbReference type="Pfam" id="PF21088"/>
    </source>
</evidence>
<keyword evidence="5 8" id="KW-1133">Transmembrane helix</keyword>
<evidence type="ECO:0000256" key="2">
    <source>
        <dbReference type="ARBA" id="ARBA00008017"/>
    </source>
</evidence>
<gene>
    <name evidence="11" type="ORF">SY83_06770</name>
</gene>
<dbReference type="SUPFAM" id="SSF50182">
    <property type="entry name" value="Sm-like ribonucleoproteins"/>
    <property type="match status" value="1"/>
</dbReference>
<feature type="domain" description="Mechanosensitive ion channel transmembrane helices 2/3" evidence="10">
    <location>
        <begin position="84"/>
        <end position="120"/>
    </location>
</feature>
<evidence type="ECO:0000259" key="9">
    <source>
        <dbReference type="Pfam" id="PF00924"/>
    </source>
</evidence>
<dbReference type="InterPro" id="IPR045276">
    <property type="entry name" value="YbiO_bact"/>
</dbReference>
<dbReference type="RefSeq" id="WP_068605421.1">
    <property type="nucleotide sequence ID" value="NZ_CP011388.1"/>
</dbReference>
<dbReference type="Pfam" id="PF00924">
    <property type="entry name" value="MS_channel_2nd"/>
    <property type="match status" value="1"/>
</dbReference>
<dbReference type="GO" id="GO:0008381">
    <property type="term" value="F:mechanosensitive monoatomic ion channel activity"/>
    <property type="evidence" value="ECO:0007669"/>
    <property type="project" value="InterPro"/>
</dbReference>
<dbReference type="PANTHER" id="PTHR30460">
    <property type="entry name" value="MODERATE CONDUCTANCE MECHANOSENSITIVE CHANNEL YBIO"/>
    <property type="match status" value="1"/>
</dbReference>
<dbReference type="GO" id="GO:0005886">
    <property type="term" value="C:plasma membrane"/>
    <property type="evidence" value="ECO:0007669"/>
    <property type="project" value="UniProtKB-SubCell"/>
</dbReference>
<keyword evidence="3" id="KW-1003">Cell membrane</keyword>
<feature type="transmembrane region" description="Helical" evidence="8">
    <location>
        <begin position="101"/>
        <end position="123"/>
    </location>
</feature>
<dbReference type="InterPro" id="IPR023408">
    <property type="entry name" value="MscS_beta-dom_sf"/>
</dbReference>
<dbReference type="AlphaFoldDB" id="A0A172TG53"/>
<dbReference type="Proteomes" id="UP000076927">
    <property type="component" value="Chromosome"/>
</dbReference>
<dbReference type="InterPro" id="IPR049142">
    <property type="entry name" value="MS_channel_1st"/>
</dbReference>
<dbReference type="InterPro" id="IPR011014">
    <property type="entry name" value="MscS_channel_TM-2"/>
</dbReference>
<dbReference type="EMBL" id="CP011388">
    <property type="protein sequence ID" value="ANE46038.1"/>
    <property type="molecule type" value="Genomic_DNA"/>
</dbReference>
<dbReference type="InterPro" id="IPR010920">
    <property type="entry name" value="LSM_dom_sf"/>
</dbReference>
<feature type="domain" description="Mechanosensitive ion channel MscS" evidence="9">
    <location>
        <begin position="121"/>
        <end position="185"/>
    </location>
</feature>
<evidence type="ECO:0000313" key="11">
    <source>
        <dbReference type="EMBL" id="ANE46038.1"/>
    </source>
</evidence>
<dbReference type="OrthoDB" id="9809206at2"/>
<reference evidence="11 12" key="1">
    <citation type="submission" date="2015-01" db="EMBL/GenBank/DDBJ databases">
        <title>Paenibacillus swuensis/DY6/whole genome sequencing.</title>
        <authorList>
            <person name="Kim M.K."/>
            <person name="Srinivasan S."/>
            <person name="Lee J.-J."/>
        </authorList>
    </citation>
    <scope>NUCLEOTIDE SEQUENCE [LARGE SCALE GENOMIC DNA]</scope>
    <source>
        <strain evidence="11 12">DY6</strain>
    </source>
</reference>
<dbReference type="KEGG" id="pswu:SY83_06770"/>
<dbReference type="Gene3D" id="1.10.287.1260">
    <property type="match status" value="1"/>
</dbReference>
<evidence type="ECO:0008006" key="13">
    <source>
        <dbReference type="Google" id="ProtNLM"/>
    </source>
</evidence>
<organism evidence="11 12">
    <name type="scientific">Paenibacillus swuensis</name>
    <dbReference type="NCBI Taxonomy" id="1178515"/>
    <lineage>
        <taxon>Bacteria</taxon>
        <taxon>Bacillati</taxon>
        <taxon>Bacillota</taxon>
        <taxon>Bacilli</taxon>
        <taxon>Bacillales</taxon>
        <taxon>Paenibacillaceae</taxon>
        <taxon>Paenibacillus</taxon>
    </lineage>
</organism>
<dbReference type="FunFam" id="2.30.30.60:FF:000001">
    <property type="entry name" value="MscS Mechanosensitive ion channel"/>
    <property type="match status" value="1"/>
</dbReference>
<dbReference type="Gene3D" id="2.30.30.60">
    <property type="match status" value="1"/>
</dbReference>
<protein>
    <recommendedName>
        <fullName evidence="13">Mechanosensitive ion channel protein MscS</fullName>
    </recommendedName>
</protein>
<dbReference type="STRING" id="1178515.SY83_06770"/>
<keyword evidence="4 8" id="KW-0812">Transmembrane</keyword>
<name>A0A172TG53_9BACL</name>
<dbReference type="PATRIC" id="fig|1178515.4.peg.1348"/>
<sequence>MVNNVGKWTPQQFWTSLTDIGTWTLIGWVALKIILMIVLGRILVGIVFKILDQAMKERDVKRIKIDTRRTQTIVKLVKNVVSSTVYFIIILMVLAEIGLDLAPLLAGAGVLGLAIGFGAQTLVKDIITGFFIIFEDQFAVGDTIQAGTYKGTVEMIGLRTTRLKSWTGEVHFIPNGSIVQVTNYSLNNSIAVVDVTVPIDLDVDTSIESIKTTVQREFDKSEDMVKPPEVLGIQSVGTADVVIRVTAECKTNTHLAVSRLLNAEIKRALDDVKANAAASAANKGDVY</sequence>
<dbReference type="SUPFAM" id="SSF82689">
    <property type="entry name" value="Mechanosensitive channel protein MscS (YggB), C-terminal domain"/>
    <property type="match status" value="1"/>
</dbReference>
<dbReference type="PANTHER" id="PTHR30460:SF0">
    <property type="entry name" value="MODERATE CONDUCTANCE MECHANOSENSITIVE CHANNEL YBIO"/>
    <property type="match status" value="1"/>
</dbReference>
<dbReference type="InterPro" id="IPR006685">
    <property type="entry name" value="MscS_channel_2nd"/>
</dbReference>
<keyword evidence="6 8" id="KW-0472">Membrane</keyword>
<evidence type="ECO:0000256" key="8">
    <source>
        <dbReference type="SAM" id="Phobius"/>
    </source>
</evidence>
<dbReference type="Gene3D" id="3.30.70.100">
    <property type="match status" value="1"/>
</dbReference>
<evidence type="ECO:0000256" key="6">
    <source>
        <dbReference type="ARBA" id="ARBA00023136"/>
    </source>
</evidence>
<comment type="similarity">
    <text evidence="2">Belongs to the MscS (TC 1.A.23) family.</text>
</comment>
<comment type="subcellular location">
    <subcellularLocation>
        <location evidence="1">Cell membrane</location>
        <topology evidence="1">Multi-pass membrane protein</topology>
    </subcellularLocation>
</comment>
<proteinExistence type="inferred from homology"/>
<dbReference type="FunFam" id="1.10.287.1260:FF:000005">
    <property type="entry name" value="Mechanosensitive ion channel family protein"/>
    <property type="match status" value="1"/>
</dbReference>
<evidence type="ECO:0000256" key="4">
    <source>
        <dbReference type="ARBA" id="ARBA00022692"/>
    </source>
</evidence>
<evidence type="ECO:0000256" key="1">
    <source>
        <dbReference type="ARBA" id="ARBA00004651"/>
    </source>
</evidence>
<evidence type="ECO:0000256" key="7">
    <source>
        <dbReference type="ARBA" id="ARBA00059688"/>
    </source>
</evidence>
<dbReference type="SUPFAM" id="SSF82861">
    <property type="entry name" value="Mechanosensitive channel protein MscS (YggB), transmembrane region"/>
    <property type="match status" value="1"/>
</dbReference>
<dbReference type="Pfam" id="PF21088">
    <property type="entry name" value="MS_channel_1st"/>
    <property type="match status" value="1"/>
</dbReference>
<evidence type="ECO:0000256" key="5">
    <source>
        <dbReference type="ARBA" id="ARBA00022989"/>
    </source>
</evidence>
<evidence type="ECO:0000256" key="3">
    <source>
        <dbReference type="ARBA" id="ARBA00022475"/>
    </source>
</evidence>
<comment type="function">
    <text evidence="7">May play a role in resistance to osmotic downshock.</text>
</comment>
<feature type="transmembrane region" description="Helical" evidence="8">
    <location>
        <begin position="72"/>
        <end position="95"/>
    </location>
</feature>
<evidence type="ECO:0000313" key="12">
    <source>
        <dbReference type="Proteomes" id="UP000076927"/>
    </source>
</evidence>